<comment type="caution">
    <text evidence="1">The sequence shown here is derived from an EMBL/GenBank/DDBJ whole genome shotgun (WGS) entry which is preliminary data.</text>
</comment>
<dbReference type="PANTHER" id="PTHR10000:SF8">
    <property type="entry name" value="HAD SUPERFAMILY HYDROLASE-LIKE, TYPE 3"/>
    <property type="match status" value="1"/>
</dbReference>
<accession>X1UUX5</accession>
<proteinExistence type="predicted"/>
<sequence>EISMDDLVAIGDDIPDLELLTACGIPIAVANAVPEIKAVAKYQTASNDEDGVAIVLEKILQI</sequence>
<dbReference type="EMBL" id="BARW01032831">
    <property type="protein sequence ID" value="GAJ03681.1"/>
    <property type="molecule type" value="Genomic_DNA"/>
</dbReference>
<dbReference type="GO" id="GO:0005829">
    <property type="term" value="C:cytosol"/>
    <property type="evidence" value="ECO:0007669"/>
    <property type="project" value="TreeGrafter"/>
</dbReference>
<organism evidence="1">
    <name type="scientific">marine sediment metagenome</name>
    <dbReference type="NCBI Taxonomy" id="412755"/>
    <lineage>
        <taxon>unclassified sequences</taxon>
        <taxon>metagenomes</taxon>
        <taxon>ecological metagenomes</taxon>
    </lineage>
</organism>
<protein>
    <submittedName>
        <fullName evidence="1">Uncharacterized protein</fullName>
    </submittedName>
</protein>
<dbReference type="AlphaFoldDB" id="X1UUX5"/>
<dbReference type="InterPro" id="IPR036412">
    <property type="entry name" value="HAD-like_sf"/>
</dbReference>
<dbReference type="PANTHER" id="PTHR10000">
    <property type="entry name" value="PHOSPHOSERINE PHOSPHATASE"/>
    <property type="match status" value="1"/>
</dbReference>
<dbReference type="InterPro" id="IPR023214">
    <property type="entry name" value="HAD_sf"/>
</dbReference>
<dbReference type="GO" id="GO:0016791">
    <property type="term" value="F:phosphatase activity"/>
    <property type="evidence" value="ECO:0007669"/>
    <property type="project" value="TreeGrafter"/>
</dbReference>
<dbReference type="Gene3D" id="3.40.50.1000">
    <property type="entry name" value="HAD superfamily/HAD-like"/>
    <property type="match status" value="1"/>
</dbReference>
<dbReference type="Pfam" id="PF08282">
    <property type="entry name" value="Hydrolase_3"/>
    <property type="match status" value="1"/>
</dbReference>
<gene>
    <name evidence="1" type="ORF">S12H4_51872</name>
</gene>
<evidence type="ECO:0000313" key="1">
    <source>
        <dbReference type="EMBL" id="GAJ03681.1"/>
    </source>
</evidence>
<reference evidence="1" key="1">
    <citation type="journal article" date="2014" name="Front. Microbiol.">
        <title>High frequency of phylogenetically diverse reductive dehalogenase-homologous genes in deep subseafloor sedimentary metagenomes.</title>
        <authorList>
            <person name="Kawai M."/>
            <person name="Futagami T."/>
            <person name="Toyoda A."/>
            <person name="Takaki Y."/>
            <person name="Nishi S."/>
            <person name="Hori S."/>
            <person name="Arai W."/>
            <person name="Tsubouchi T."/>
            <person name="Morono Y."/>
            <person name="Uchiyama I."/>
            <person name="Ito T."/>
            <person name="Fujiyama A."/>
            <person name="Inagaki F."/>
            <person name="Takami H."/>
        </authorList>
    </citation>
    <scope>NUCLEOTIDE SEQUENCE</scope>
    <source>
        <strain evidence="1">Expedition CK06-06</strain>
    </source>
</reference>
<feature type="non-terminal residue" evidence="1">
    <location>
        <position position="1"/>
    </location>
</feature>
<dbReference type="SUPFAM" id="SSF56784">
    <property type="entry name" value="HAD-like"/>
    <property type="match status" value="1"/>
</dbReference>
<dbReference type="GO" id="GO:0000287">
    <property type="term" value="F:magnesium ion binding"/>
    <property type="evidence" value="ECO:0007669"/>
    <property type="project" value="TreeGrafter"/>
</dbReference>
<name>X1UUX5_9ZZZZ</name>